<protein>
    <submittedName>
        <fullName evidence="2">Uncharacterized protein</fullName>
    </submittedName>
</protein>
<accession>A0A2I0X3M9</accession>
<reference evidence="2 3" key="1">
    <citation type="journal article" date="2016" name="Sci. Rep.">
        <title>The Dendrobium catenatum Lindl. genome sequence provides insights into polysaccharide synthase, floral development and adaptive evolution.</title>
        <authorList>
            <person name="Zhang G.Q."/>
            <person name="Xu Q."/>
            <person name="Bian C."/>
            <person name="Tsai W.C."/>
            <person name="Yeh C.M."/>
            <person name="Liu K.W."/>
            <person name="Yoshida K."/>
            <person name="Zhang L.S."/>
            <person name="Chang S.B."/>
            <person name="Chen F."/>
            <person name="Shi Y."/>
            <person name="Su Y.Y."/>
            <person name="Zhang Y.Q."/>
            <person name="Chen L.J."/>
            <person name="Yin Y."/>
            <person name="Lin M."/>
            <person name="Huang H."/>
            <person name="Deng H."/>
            <person name="Wang Z.W."/>
            <person name="Zhu S.L."/>
            <person name="Zhao X."/>
            <person name="Deng C."/>
            <person name="Niu S.C."/>
            <person name="Huang J."/>
            <person name="Wang M."/>
            <person name="Liu G.H."/>
            <person name="Yang H.J."/>
            <person name="Xiao X.J."/>
            <person name="Hsiao Y.Y."/>
            <person name="Wu W.L."/>
            <person name="Chen Y.Y."/>
            <person name="Mitsuda N."/>
            <person name="Ohme-Takagi M."/>
            <person name="Luo Y.B."/>
            <person name="Van de Peer Y."/>
            <person name="Liu Z.J."/>
        </authorList>
    </citation>
    <scope>NUCLEOTIDE SEQUENCE [LARGE SCALE GENOMIC DNA]</scope>
    <source>
        <tissue evidence="2">The whole plant</tissue>
    </source>
</reference>
<organism evidence="2 3">
    <name type="scientific">Dendrobium catenatum</name>
    <dbReference type="NCBI Taxonomy" id="906689"/>
    <lineage>
        <taxon>Eukaryota</taxon>
        <taxon>Viridiplantae</taxon>
        <taxon>Streptophyta</taxon>
        <taxon>Embryophyta</taxon>
        <taxon>Tracheophyta</taxon>
        <taxon>Spermatophyta</taxon>
        <taxon>Magnoliopsida</taxon>
        <taxon>Liliopsida</taxon>
        <taxon>Asparagales</taxon>
        <taxon>Orchidaceae</taxon>
        <taxon>Epidendroideae</taxon>
        <taxon>Malaxideae</taxon>
        <taxon>Dendrobiinae</taxon>
        <taxon>Dendrobium</taxon>
    </lineage>
</organism>
<keyword evidence="3" id="KW-1185">Reference proteome</keyword>
<dbReference type="AlphaFoldDB" id="A0A2I0X3M9"/>
<dbReference type="EMBL" id="KZ502189">
    <property type="protein sequence ID" value="PKU82513.1"/>
    <property type="molecule type" value="Genomic_DNA"/>
</dbReference>
<evidence type="ECO:0000313" key="3">
    <source>
        <dbReference type="Proteomes" id="UP000233837"/>
    </source>
</evidence>
<dbReference type="Proteomes" id="UP000233837">
    <property type="component" value="Unassembled WGS sequence"/>
</dbReference>
<gene>
    <name evidence="2" type="ORF">MA16_Dca022970</name>
</gene>
<sequence length="336" mass="36919">MSEDDRRRSAGDCPRDDKLSSLIKMDNNMNIRQGQYKDLNNNSLSSNHVLVAGNSNIPDSGNGASSLNFLNRLQSCNSIHQGALVIKENSNPILKTNSFVEGKGKGIIQLENSVTPKKLNLSSSTLDSNISSSGMKIFVIHFVNSNAIPGPRRSICIPFIDVNPALECFDKNILKVPNQIEIHNSGDAESMSVVNNDNTALVIEIRILDGNLEEDQENTNLVFHSNKFSLLNVLLDEGKAYIFLNNQKVENLEEGEILDKKDECHGITVTNSILCNNKDKAVSDNFNSNSKGSLHSHKIKLAKEMNFLGPLSSSTRMTRNNSINTKSGGISPFMSK</sequence>
<feature type="region of interest" description="Disordered" evidence="1">
    <location>
        <begin position="311"/>
        <end position="336"/>
    </location>
</feature>
<evidence type="ECO:0000256" key="1">
    <source>
        <dbReference type="SAM" id="MobiDB-lite"/>
    </source>
</evidence>
<feature type="compositionally biased region" description="Polar residues" evidence="1">
    <location>
        <begin position="311"/>
        <end position="328"/>
    </location>
</feature>
<name>A0A2I0X3M9_9ASPA</name>
<proteinExistence type="predicted"/>
<reference evidence="2 3" key="2">
    <citation type="journal article" date="2017" name="Nature">
        <title>The Apostasia genome and the evolution of orchids.</title>
        <authorList>
            <person name="Zhang G.Q."/>
            <person name="Liu K.W."/>
            <person name="Li Z."/>
            <person name="Lohaus R."/>
            <person name="Hsiao Y.Y."/>
            <person name="Niu S.C."/>
            <person name="Wang J.Y."/>
            <person name="Lin Y.C."/>
            <person name="Xu Q."/>
            <person name="Chen L.J."/>
            <person name="Yoshida K."/>
            <person name="Fujiwara S."/>
            <person name="Wang Z.W."/>
            <person name="Zhang Y.Q."/>
            <person name="Mitsuda N."/>
            <person name="Wang M."/>
            <person name="Liu G.H."/>
            <person name="Pecoraro L."/>
            <person name="Huang H.X."/>
            <person name="Xiao X.J."/>
            <person name="Lin M."/>
            <person name="Wu X.Y."/>
            <person name="Wu W.L."/>
            <person name="Chen Y.Y."/>
            <person name="Chang S.B."/>
            <person name="Sakamoto S."/>
            <person name="Ohme-Takagi M."/>
            <person name="Yagi M."/>
            <person name="Zeng S.J."/>
            <person name="Shen C.Y."/>
            <person name="Yeh C.M."/>
            <person name="Luo Y.B."/>
            <person name="Tsai W.C."/>
            <person name="Van de Peer Y."/>
            <person name="Liu Z.J."/>
        </authorList>
    </citation>
    <scope>NUCLEOTIDE SEQUENCE [LARGE SCALE GENOMIC DNA]</scope>
    <source>
        <tissue evidence="2">The whole plant</tissue>
    </source>
</reference>
<evidence type="ECO:0000313" key="2">
    <source>
        <dbReference type="EMBL" id="PKU82513.1"/>
    </source>
</evidence>